<dbReference type="OrthoDB" id="2418550at2759"/>
<organism evidence="1 2">
    <name type="scientific">Choiromyces venosus 120613-1</name>
    <dbReference type="NCBI Taxonomy" id="1336337"/>
    <lineage>
        <taxon>Eukaryota</taxon>
        <taxon>Fungi</taxon>
        <taxon>Dikarya</taxon>
        <taxon>Ascomycota</taxon>
        <taxon>Pezizomycotina</taxon>
        <taxon>Pezizomycetes</taxon>
        <taxon>Pezizales</taxon>
        <taxon>Tuberaceae</taxon>
        <taxon>Choiromyces</taxon>
    </lineage>
</organism>
<protein>
    <submittedName>
        <fullName evidence="1">Uncharacterized protein</fullName>
    </submittedName>
</protein>
<accession>A0A3N4IUG9</accession>
<keyword evidence="2" id="KW-1185">Reference proteome</keyword>
<sequence length="87" mass="9894">QLTEIVIPIFERSFPGCQGLFACDNAKNYQKYRSDALQYGNMNLTLGGKNTLLMRDQYFSYSNDPTITDQQKIVLPNGQLKGLQIML</sequence>
<gene>
    <name evidence="1" type="ORF">L873DRAFT_1723840</name>
</gene>
<evidence type="ECO:0000313" key="2">
    <source>
        <dbReference type="Proteomes" id="UP000276215"/>
    </source>
</evidence>
<evidence type="ECO:0000313" key="1">
    <source>
        <dbReference type="EMBL" id="RPA88967.1"/>
    </source>
</evidence>
<dbReference type="EMBL" id="ML120630">
    <property type="protein sequence ID" value="RPA88967.1"/>
    <property type="molecule type" value="Genomic_DNA"/>
</dbReference>
<dbReference type="Proteomes" id="UP000276215">
    <property type="component" value="Unassembled WGS sequence"/>
</dbReference>
<feature type="non-terminal residue" evidence="1">
    <location>
        <position position="1"/>
    </location>
</feature>
<dbReference type="AlphaFoldDB" id="A0A3N4IUG9"/>
<reference evidence="1 2" key="1">
    <citation type="journal article" date="2018" name="Nat. Ecol. Evol.">
        <title>Pezizomycetes genomes reveal the molecular basis of ectomycorrhizal truffle lifestyle.</title>
        <authorList>
            <person name="Murat C."/>
            <person name="Payen T."/>
            <person name="Noel B."/>
            <person name="Kuo A."/>
            <person name="Morin E."/>
            <person name="Chen J."/>
            <person name="Kohler A."/>
            <person name="Krizsan K."/>
            <person name="Balestrini R."/>
            <person name="Da Silva C."/>
            <person name="Montanini B."/>
            <person name="Hainaut M."/>
            <person name="Levati E."/>
            <person name="Barry K.W."/>
            <person name="Belfiori B."/>
            <person name="Cichocki N."/>
            <person name="Clum A."/>
            <person name="Dockter R.B."/>
            <person name="Fauchery L."/>
            <person name="Guy J."/>
            <person name="Iotti M."/>
            <person name="Le Tacon F."/>
            <person name="Lindquist E.A."/>
            <person name="Lipzen A."/>
            <person name="Malagnac F."/>
            <person name="Mello A."/>
            <person name="Molinier V."/>
            <person name="Miyauchi S."/>
            <person name="Poulain J."/>
            <person name="Riccioni C."/>
            <person name="Rubini A."/>
            <person name="Sitrit Y."/>
            <person name="Splivallo R."/>
            <person name="Traeger S."/>
            <person name="Wang M."/>
            <person name="Zifcakova L."/>
            <person name="Wipf D."/>
            <person name="Zambonelli A."/>
            <person name="Paolocci F."/>
            <person name="Nowrousian M."/>
            <person name="Ottonello S."/>
            <person name="Baldrian P."/>
            <person name="Spatafora J.W."/>
            <person name="Henrissat B."/>
            <person name="Nagy L.G."/>
            <person name="Aury J.M."/>
            <person name="Wincker P."/>
            <person name="Grigoriev I.V."/>
            <person name="Bonfante P."/>
            <person name="Martin F.M."/>
        </authorList>
    </citation>
    <scope>NUCLEOTIDE SEQUENCE [LARGE SCALE GENOMIC DNA]</scope>
    <source>
        <strain evidence="1 2">120613-1</strain>
    </source>
</reference>
<dbReference type="STRING" id="1336337.A0A3N4IUG9"/>
<name>A0A3N4IUG9_9PEZI</name>
<proteinExistence type="predicted"/>